<dbReference type="PANTHER" id="PTHR30352:SF5">
    <property type="entry name" value="PYRUVATE FORMATE-LYASE 1-ACTIVATING ENZYME"/>
    <property type="match status" value="1"/>
</dbReference>
<gene>
    <name evidence="8" type="ORF">HNR32_000036</name>
</gene>
<evidence type="ECO:0000256" key="3">
    <source>
        <dbReference type="ARBA" id="ARBA00022691"/>
    </source>
</evidence>
<accession>A0A840UCY7</accession>
<dbReference type="SFLD" id="SFLDG01109">
    <property type="entry name" value="Uncharacterised_Radical_SAM_Su"/>
    <property type="match status" value="1"/>
</dbReference>
<evidence type="ECO:0000256" key="5">
    <source>
        <dbReference type="ARBA" id="ARBA00023004"/>
    </source>
</evidence>
<dbReference type="SUPFAM" id="SSF102114">
    <property type="entry name" value="Radical SAM enzymes"/>
    <property type="match status" value="1"/>
</dbReference>
<dbReference type="AlphaFoldDB" id="A0A840UCY7"/>
<dbReference type="Proteomes" id="UP000559117">
    <property type="component" value="Unassembled WGS sequence"/>
</dbReference>
<comment type="cofactor">
    <cofactor evidence="1">
        <name>[4Fe-4S] cluster</name>
        <dbReference type="ChEBI" id="CHEBI:49883"/>
    </cofactor>
</comment>
<dbReference type="InterPro" id="IPR058240">
    <property type="entry name" value="rSAM_sf"/>
</dbReference>
<keyword evidence="6" id="KW-0411">Iron-sulfur</keyword>
<evidence type="ECO:0000256" key="2">
    <source>
        <dbReference type="ARBA" id="ARBA00022485"/>
    </source>
</evidence>
<dbReference type="Pfam" id="PF04055">
    <property type="entry name" value="Radical_SAM"/>
    <property type="match status" value="1"/>
</dbReference>
<keyword evidence="2" id="KW-0004">4Fe-4S</keyword>
<keyword evidence="8" id="KW-0456">Lyase</keyword>
<dbReference type="SFLD" id="SFLDS00029">
    <property type="entry name" value="Radical_SAM"/>
    <property type="match status" value="1"/>
</dbReference>
<dbReference type="EMBL" id="JACHFH010000001">
    <property type="protein sequence ID" value="MBB5334936.1"/>
    <property type="molecule type" value="Genomic_DNA"/>
</dbReference>
<dbReference type="InterPro" id="IPR007197">
    <property type="entry name" value="rSAM"/>
</dbReference>
<dbReference type="InterPro" id="IPR034457">
    <property type="entry name" value="Organic_radical-activating"/>
</dbReference>
<dbReference type="InterPro" id="IPR013785">
    <property type="entry name" value="Aldolase_TIM"/>
</dbReference>
<evidence type="ECO:0000256" key="6">
    <source>
        <dbReference type="ARBA" id="ARBA00023014"/>
    </source>
</evidence>
<keyword evidence="3" id="KW-0949">S-adenosyl-L-methionine</keyword>
<organism evidence="8 9">
    <name type="scientific">Pectinatus brassicae</name>
    <dbReference type="NCBI Taxonomy" id="862415"/>
    <lineage>
        <taxon>Bacteria</taxon>
        <taxon>Bacillati</taxon>
        <taxon>Bacillota</taxon>
        <taxon>Negativicutes</taxon>
        <taxon>Selenomonadales</taxon>
        <taxon>Selenomonadaceae</taxon>
        <taxon>Pectinatus</taxon>
    </lineage>
</organism>
<name>A0A840UCY7_9FIRM</name>
<sequence length="402" mass="44116">MSTASITLLYADDSGDIFDAPGVAAMGKSGTKNIALSKKDLIPLPEDAELIALPQRMPLGEKNNELLPILGQAVAAILPAGYIRLYAPAFAKEEVAEELSAEAYTAVALYKGEIYAAAAYTEFDDMWDSSRYNTESLAGLINQTKRDLPQNNLVNKMAEYALELYSCTAQNLFYRRWETEIPVTECCNAKCLNCLLEAQSDEVDSIAIAQEMADVGTYHLSNGNDAVLSFGHNCEGEPALIADDIAAAIKMIRSKTDKGQININTNAGNTAAIMKIVDAGLDRMCVNIISAIPENYKAYYRSDYDFDDVMQSLIYAKSKGVYITLDMLYFPGFNDDKKEAAAWRKFLRKTSVDKIQVRNLNIDPDVFLAVMPQLEDALGLKMFLGGLKGEFPDMAITAISNS</sequence>
<protein>
    <submittedName>
        <fullName evidence="8">Pyruvate-formate lyase-activating enzyme</fullName>
    </submittedName>
</protein>
<evidence type="ECO:0000256" key="4">
    <source>
        <dbReference type="ARBA" id="ARBA00022723"/>
    </source>
</evidence>
<dbReference type="PANTHER" id="PTHR30352">
    <property type="entry name" value="PYRUVATE FORMATE-LYASE-ACTIVATING ENZYME"/>
    <property type="match status" value="1"/>
</dbReference>
<evidence type="ECO:0000313" key="9">
    <source>
        <dbReference type="Proteomes" id="UP000559117"/>
    </source>
</evidence>
<keyword evidence="8" id="KW-0670">Pyruvate</keyword>
<dbReference type="GO" id="GO:0016829">
    <property type="term" value="F:lyase activity"/>
    <property type="evidence" value="ECO:0007669"/>
    <property type="project" value="UniProtKB-KW"/>
</dbReference>
<comment type="caution">
    <text evidence="8">The sequence shown here is derived from an EMBL/GenBank/DDBJ whole genome shotgun (WGS) entry which is preliminary data.</text>
</comment>
<evidence type="ECO:0000313" key="8">
    <source>
        <dbReference type="EMBL" id="MBB5334936.1"/>
    </source>
</evidence>
<dbReference type="Gene3D" id="3.20.20.70">
    <property type="entry name" value="Aldolase class I"/>
    <property type="match status" value="1"/>
</dbReference>
<keyword evidence="9" id="KW-1185">Reference proteome</keyword>
<evidence type="ECO:0000259" key="7">
    <source>
        <dbReference type="Pfam" id="PF04055"/>
    </source>
</evidence>
<dbReference type="RefSeq" id="WP_183858774.1">
    <property type="nucleotide sequence ID" value="NZ_JACHFH010000001.1"/>
</dbReference>
<keyword evidence="4" id="KW-0479">Metal-binding</keyword>
<dbReference type="GO" id="GO:0051539">
    <property type="term" value="F:4 iron, 4 sulfur cluster binding"/>
    <property type="evidence" value="ECO:0007669"/>
    <property type="project" value="UniProtKB-KW"/>
</dbReference>
<dbReference type="CDD" id="cd01335">
    <property type="entry name" value="Radical_SAM"/>
    <property type="match status" value="1"/>
</dbReference>
<reference evidence="8 9" key="1">
    <citation type="submission" date="2020-08" db="EMBL/GenBank/DDBJ databases">
        <title>Genomic Encyclopedia of Type Strains, Phase IV (KMG-IV): sequencing the most valuable type-strain genomes for metagenomic binning, comparative biology and taxonomic classification.</title>
        <authorList>
            <person name="Goeker M."/>
        </authorList>
    </citation>
    <scope>NUCLEOTIDE SEQUENCE [LARGE SCALE GENOMIC DNA]</scope>
    <source>
        <strain evidence="8 9">DSM 24661</strain>
    </source>
</reference>
<feature type="domain" description="Radical SAM core" evidence="7">
    <location>
        <begin position="181"/>
        <end position="340"/>
    </location>
</feature>
<dbReference type="GO" id="GO:0046872">
    <property type="term" value="F:metal ion binding"/>
    <property type="evidence" value="ECO:0007669"/>
    <property type="project" value="UniProtKB-KW"/>
</dbReference>
<evidence type="ECO:0000256" key="1">
    <source>
        <dbReference type="ARBA" id="ARBA00001966"/>
    </source>
</evidence>
<proteinExistence type="predicted"/>
<keyword evidence="5" id="KW-0408">Iron</keyword>